<dbReference type="GO" id="GO:0043531">
    <property type="term" value="F:ADP binding"/>
    <property type="evidence" value="ECO:0007669"/>
    <property type="project" value="InterPro"/>
</dbReference>
<dbReference type="Proteomes" id="UP000008810">
    <property type="component" value="Chromosome 1"/>
</dbReference>
<dbReference type="Gene3D" id="1.20.5.4130">
    <property type="match status" value="1"/>
</dbReference>
<dbReference type="AlphaFoldDB" id="A0A0Q3JWX7"/>
<reference evidence="8" key="2">
    <citation type="submission" date="2017-06" db="EMBL/GenBank/DDBJ databases">
        <title>WGS assembly of Brachypodium distachyon.</title>
        <authorList>
            <consortium name="The International Brachypodium Initiative"/>
            <person name="Lucas S."/>
            <person name="Harmon-Smith M."/>
            <person name="Lail K."/>
            <person name="Tice H."/>
            <person name="Grimwood J."/>
            <person name="Bruce D."/>
            <person name="Barry K."/>
            <person name="Shu S."/>
            <person name="Lindquist E."/>
            <person name="Wang M."/>
            <person name="Pitluck S."/>
            <person name="Vogel J.P."/>
            <person name="Garvin D.F."/>
            <person name="Mockler T.C."/>
            <person name="Schmutz J."/>
            <person name="Rokhsar D."/>
            <person name="Bevan M.W."/>
        </authorList>
    </citation>
    <scope>NUCLEOTIDE SEQUENCE</scope>
    <source>
        <strain evidence="8">Bd21</strain>
    </source>
</reference>
<dbReference type="InParanoid" id="A0A0Q3JWX7"/>
<proteinExistence type="inferred from homology"/>
<protein>
    <recommendedName>
        <fullName evidence="11">NB-ARC domain-containing protein</fullName>
    </recommendedName>
</protein>
<sequence length="302" mass="34414">MAKSALGAVLGNVSSLAVQETTLLCGVTLEVEFLKDELKRLQGFLRDADKKRKLGDEGAAILVSQIRDAAYEADNAIEEVDYMHKRNRLKKGFMGTIARYARIPSDLSTLHKVGVEIQRIRRKISEILESANHFKIVDLGNTSIENVTVNDGFPQDYVHMHQNFEDIDMVGFQDEYREIVKLVDTHNNNLSAVSIFAMGGAGKTIVARKVYNSSRVKQHFQKIAWVTVSQKYKGIDLLKDVMKQIMEVRDESIHSMNEYQVGKGIHDFLLQKRYLVVLDDVWEPNTWEQLNRTVKAFPDENN</sequence>
<dbReference type="OrthoDB" id="658304at2759"/>
<dbReference type="InterPro" id="IPR041118">
    <property type="entry name" value="Rx_N"/>
</dbReference>
<reference evidence="9" key="3">
    <citation type="submission" date="2018-08" db="UniProtKB">
        <authorList>
            <consortium name="EnsemblPlants"/>
        </authorList>
    </citation>
    <scope>IDENTIFICATION</scope>
    <source>
        <strain evidence="9">cv. Bd21</strain>
    </source>
</reference>
<dbReference type="Gramene" id="KQK16588">
    <property type="protein sequence ID" value="KQK16588"/>
    <property type="gene ID" value="BRADI_1g29422v3"/>
</dbReference>
<evidence type="ECO:0000313" key="10">
    <source>
        <dbReference type="Proteomes" id="UP000008810"/>
    </source>
</evidence>
<keyword evidence="4" id="KW-0547">Nucleotide-binding</keyword>
<keyword evidence="2" id="KW-0433">Leucine-rich repeat</keyword>
<dbReference type="Pfam" id="PF00931">
    <property type="entry name" value="NB-ARC"/>
    <property type="match status" value="1"/>
</dbReference>
<dbReference type="STRING" id="15368.A0A0Q3JWX7"/>
<feature type="domain" description="Disease resistance N-terminal" evidence="7">
    <location>
        <begin position="5"/>
        <end position="92"/>
    </location>
</feature>
<organism evidence="8">
    <name type="scientific">Brachypodium distachyon</name>
    <name type="common">Purple false brome</name>
    <name type="synonym">Trachynia distachya</name>
    <dbReference type="NCBI Taxonomy" id="15368"/>
    <lineage>
        <taxon>Eukaryota</taxon>
        <taxon>Viridiplantae</taxon>
        <taxon>Streptophyta</taxon>
        <taxon>Embryophyta</taxon>
        <taxon>Tracheophyta</taxon>
        <taxon>Spermatophyta</taxon>
        <taxon>Magnoliopsida</taxon>
        <taxon>Liliopsida</taxon>
        <taxon>Poales</taxon>
        <taxon>Poaceae</taxon>
        <taxon>BOP clade</taxon>
        <taxon>Pooideae</taxon>
        <taxon>Stipodae</taxon>
        <taxon>Brachypodieae</taxon>
        <taxon>Brachypodium</taxon>
    </lineage>
</organism>
<dbReference type="InterPro" id="IPR027417">
    <property type="entry name" value="P-loop_NTPase"/>
</dbReference>
<evidence type="ECO:0000256" key="2">
    <source>
        <dbReference type="ARBA" id="ARBA00022614"/>
    </source>
</evidence>
<feature type="non-terminal residue" evidence="8">
    <location>
        <position position="302"/>
    </location>
</feature>
<dbReference type="CDD" id="cd14798">
    <property type="entry name" value="RX-CC_like"/>
    <property type="match status" value="1"/>
</dbReference>
<dbReference type="PANTHER" id="PTHR19338">
    <property type="entry name" value="TRANSLOCASE OF INNER MITOCHONDRIAL MEMBRANE 13 HOMOLOG"/>
    <property type="match status" value="1"/>
</dbReference>
<dbReference type="GO" id="GO:0006952">
    <property type="term" value="P:defense response"/>
    <property type="evidence" value="ECO:0007669"/>
    <property type="project" value="UniProtKB-KW"/>
</dbReference>
<gene>
    <name evidence="8" type="ORF">BRADI_1g29422v3</name>
</gene>
<reference evidence="8 9" key="1">
    <citation type="journal article" date="2010" name="Nature">
        <title>Genome sequencing and analysis of the model grass Brachypodium distachyon.</title>
        <authorList>
            <consortium name="International Brachypodium Initiative"/>
        </authorList>
    </citation>
    <scope>NUCLEOTIDE SEQUENCE [LARGE SCALE GENOMIC DNA]</scope>
    <source>
        <strain evidence="8 9">Bd21</strain>
    </source>
</reference>
<dbReference type="EMBL" id="CM000880">
    <property type="protein sequence ID" value="KQK16588.1"/>
    <property type="molecule type" value="Genomic_DNA"/>
</dbReference>
<name>A0A0Q3JWX7_BRADI</name>
<dbReference type="Pfam" id="PF18052">
    <property type="entry name" value="Rx_N"/>
    <property type="match status" value="1"/>
</dbReference>
<evidence type="ECO:0000256" key="5">
    <source>
        <dbReference type="ARBA" id="ARBA00022821"/>
    </source>
</evidence>
<evidence type="ECO:0008006" key="11">
    <source>
        <dbReference type="Google" id="ProtNLM"/>
    </source>
</evidence>
<evidence type="ECO:0000313" key="9">
    <source>
        <dbReference type="EnsemblPlants" id="KQK16588"/>
    </source>
</evidence>
<evidence type="ECO:0000256" key="1">
    <source>
        <dbReference type="ARBA" id="ARBA00008894"/>
    </source>
</evidence>
<evidence type="ECO:0000259" key="7">
    <source>
        <dbReference type="Pfam" id="PF18052"/>
    </source>
</evidence>
<dbReference type="PRINTS" id="PR00364">
    <property type="entry name" value="DISEASERSIST"/>
</dbReference>
<feature type="domain" description="NB-ARC" evidence="6">
    <location>
        <begin position="181"/>
        <end position="296"/>
    </location>
</feature>
<dbReference type="PANTHER" id="PTHR19338:SF61">
    <property type="entry name" value="NB-ARC DOMAIN-CONTAINING PROTEIN"/>
    <property type="match status" value="1"/>
</dbReference>
<evidence type="ECO:0000259" key="6">
    <source>
        <dbReference type="Pfam" id="PF00931"/>
    </source>
</evidence>
<keyword evidence="10" id="KW-1185">Reference proteome</keyword>
<accession>A0A0Q3JWX7</accession>
<evidence type="ECO:0000256" key="4">
    <source>
        <dbReference type="ARBA" id="ARBA00022741"/>
    </source>
</evidence>
<evidence type="ECO:0000256" key="3">
    <source>
        <dbReference type="ARBA" id="ARBA00022737"/>
    </source>
</evidence>
<keyword evidence="5" id="KW-0611">Plant defense</keyword>
<evidence type="ECO:0000313" key="8">
    <source>
        <dbReference type="EMBL" id="KQK16588.1"/>
    </source>
</evidence>
<dbReference type="InterPro" id="IPR038005">
    <property type="entry name" value="RX-like_CC"/>
</dbReference>
<comment type="similarity">
    <text evidence="1">Belongs to the disease resistance NB-LRR family.</text>
</comment>
<keyword evidence="3" id="KW-0677">Repeat</keyword>
<dbReference type="Gene3D" id="3.40.50.300">
    <property type="entry name" value="P-loop containing nucleotide triphosphate hydrolases"/>
    <property type="match status" value="1"/>
</dbReference>
<dbReference type="InterPro" id="IPR002182">
    <property type="entry name" value="NB-ARC"/>
</dbReference>
<dbReference type="SUPFAM" id="SSF52540">
    <property type="entry name" value="P-loop containing nucleoside triphosphate hydrolases"/>
    <property type="match status" value="1"/>
</dbReference>
<dbReference type="EnsemblPlants" id="KQK16588">
    <property type="protein sequence ID" value="KQK16588"/>
    <property type="gene ID" value="BRADI_1g29422v3"/>
</dbReference>